<dbReference type="STRING" id="743719.PaelaDRAFT_0609"/>
<dbReference type="AlphaFoldDB" id="G4H9E8"/>
<gene>
    <name evidence="1" type="ORF">PaelaDRAFT_0609</name>
</gene>
<organism evidence="1 2">
    <name type="scientific">Paenibacillus lactis 154</name>
    <dbReference type="NCBI Taxonomy" id="743719"/>
    <lineage>
        <taxon>Bacteria</taxon>
        <taxon>Bacillati</taxon>
        <taxon>Bacillota</taxon>
        <taxon>Bacilli</taxon>
        <taxon>Bacillales</taxon>
        <taxon>Paenibacillaceae</taxon>
        <taxon>Paenibacillus</taxon>
    </lineage>
</organism>
<proteinExistence type="predicted"/>
<dbReference type="EMBL" id="AGIP01000001">
    <property type="protein sequence ID" value="EHB68483.1"/>
    <property type="molecule type" value="Genomic_DNA"/>
</dbReference>
<dbReference type="Proteomes" id="UP000003891">
    <property type="component" value="Unassembled WGS sequence"/>
</dbReference>
<protein>
    <submittedName>
        <fullName evidence="1">Uncharacterized protein</fullName>
    </submittedName>
</protein>
<evidence type="ECO:0000313" key="2">
    <source>
        <dbReference type="Proteomes" id="UP000003891"/>
    </source>
</evidence>
<name>G4H9E8_9BACL</name>
<sequence>MNFECDIKKCRTSTNIIFKQQLLRSLGLWMDFEEGFQQTTPLGFMNTGTLDEITMQVLIKIIRGA</sequence>
<accession>G4H9E8</accession>
<reference evidence="1 2" key="1">
    <citation type="submission" date="2011-09" db="EMBL/GenBank/DDBJ databases">
        <title>The draft genome of Paenibacillus lactis 154.</title>
        <authorList>
            <consortium name="US DOE Joint Genome Institute (JGI-PGF)"/>
            <person name="Lucas S."/>
            <person name="Han J."/>
            <person name="Lapidus A."/>
            <person name="Cheng J.-F."/>
            <person name="Goodwin L."/>
            <person name="Pitluck S."/>
            <person name="Peters L."/>
            <person name="Land M.L."/>
            <person name="Hauser L."/>
            <person name="Siebers A."/>
            <person name="Thelen M."/>
            <person name="Hugenholtz P."/>
            <person name="Allgaier M."/>
            <person name="Woyke T.J."/>
        </authorList>
    </citation>
    <scope>NUCLEOTIDE SEQUENCE [LARGE SCALE GENOMIC DNA]</scope>
    <source>
        <strain evidence="1 2">154</strain>
    </source>
</reference>
<evidence type="ECO:0000313" key="1">
    <source>
        <dbReference type="EMBL" id="EHB68483.1"/>
    </source>
</evidence>